<dbReference type="InterPro" id="IPR036322">
    <property type="entry name" value="WD40_repeat_dom_sf"/>
</dbReference>
<evidence type="ECO:0000259" key="5">
    <source>
        <dbReference type="Pfam" id="PF20842"/>
    </source>
</evidence>
<feature type="domain" description="Rax2-like C-terminal" evidence="4">
    <location>
        <begin position="820"/>
        <end position="1041"/>
    </location>
</feature>
<dbReference type="SUPFAM" id="SSF50978">
    <property type="entry name" value="WD40 repeat-like"/>
    <property type="match status" value="1"/>
</dbReference>
<dbReference type="GO" id="GO:0005621">
    <property type="term" value="C:cellular bud scar"/>
    <property type="evidence" value="ECO:0007669"/>
    <property type="project" value="TreeGrafter"/>
</dbReference>
<dbReference type="SUPFAM" id="SSF50998">
    <property type="entry name" value="Quinoprotein alcohol dehydrogenase-like"/>
    <property type="match status" value="1"/>
</dbReference>
<dbReference type="InterPro" id="IPR024982">
    <property type="entry name" value="Rax2-like_C"/>
</dbReference>
<accession>A0A9P8T768</accession>
<keyword evidence="2" id="KW-0812">Transmembrane</keyword>
<keyword evidence="2" id="KW-0472">Membrane</keyword>
<feature type="domain" description="Rax2-like third" evidence="6">
    <location>
        <begin position="389"/>
        <end position="538"/>
    </location>
</feature>
<dbReference type="InterPro" id="IPR011047">
    <property type="entry name" value="Quinoprotein_ADH-like_sf"/>
</dbReference>
<feature type="chain" id="PRO_5040346352" description="Bud site selection protein RAX2" evidence="3">
    <location>
        <begin position="25"/>
        <end position="1151"/>
    </location>
</feature>
<dbReference type="OrthoDB" id="2503993at2759"/>
<name>A0A9P8T768_9ASCO</name>
<dbReference type="Pfam" id="PF20843">
    <property type="entry name" value="Rax2_3"/>
    <property type="match status" value="1"/>
</dbReference>
<dbReference type="PANTHER" id="PTHR31778:SF2">
    <property type="entry name" value="BUD SITE SELECTION PROTEIN RAX2"/>
    <property type="match status" value="1"/>
</dbReference>
<feature type="compositionally biased region" description="Low complexity" evidence="1">
    <location>
        <begin position="1054"/>
        <end position="1076"/>
    </location>
</feature>
<evidence type="ECO:0000259" key="6">
    <source>
        <dbReference type="Pfam" id="PF20843"/>
    </source>
</evidence>
<feature type="domain" description="Rax2-like second" evidence="5">
    <location>
        <begin position="212"/>
        <end position="377"/>
    </location>
</feature>
<evidence type="ECO:0000256" key="1">
    <source>
        <dbReference type="SAM" id="MobiDB-lite"/>
    </source>
</evidence>
<evidence type="ECO:0000256" key="2">
    <source>
        <dbReference type="SAM" id="Phobius"/>
    </source>
</evidence>
<dbReference type="GeneID" id="70233885"/>
<evidence type="ECO:0000313" key="7">
    <source>
        <dbReference type="EMBL" id="KAH3668164.1"/>
    </source>
</evidence>
<feature type="region of interest" description="Disordered" evidence="1">
    <location>
        <begin position="1054"/>
        <end position="1083"/>
    </location>
</feature>
<evidence type="ECO:0000313" key="8">
    <source>
        <dbReference type="Proteomes" id="UP000769157"/>
    </source>
</evidence>
<comment type="caution">
    <text evidence="7">The sequence shown here is derived from an EMBL/GenBank/DDBJ whole genome shotgun (WGS) entry which is preliminary data.</text>
</comment>
<protein>
    <recommendedName>
        <fullName evidence="9">Bud site selection protein RAX2</fullName>
    </recommendedName>
</protein>
<feature type="signal peptide" evidence="3">
    <location>
        <begin position="1"/>
        <end position="24"/>
    </location>
</feature>
<dbReference type="RefSeq" id="XP_046062578.1">
    <property type="nucleotide sequence ID" value="XM_046202732.1"/>
</dbReference>
<proteinExistence type="predicted"/>
<dbReference type="PANTHER" id="PTHR31778">
    <property type="entry name" value="BUD SITE SELECTION PROTEIN RAX2"/>
    <property type="match status" value="1"/>
</dbReference>
<evidence type="ECO:0000256" key="3">
    <source>
        <dbReference type="SAM" id="SignalP"/>
    </source>
</evidence>
<dbReference type="AlphaFoldDB" id="A0A9P8T768"/>
<keyword evidence="8" id="KW-1185">Reference proteome</keyword>
<dbReference type="GO" id="GO:0005935">
    <property type="term" value="C:cellular bud neck"/>
    <property type="evidence" value="ECO:0007669"/>
    <property type="project" value="TreeGrafter"/>
</dbReference>
<dbReference type="Pfam" id="PF20842">
    <property type="entry name" value="Rax2_2"/>
    <property type="match status" value="1"/>
</dbReference>
<evidence type="ECO:0000259" key="4">
    <source>
        <dbReference type="Pfam" id="PF12768"/>
    </source>
</evidence>
<reference evidence="7" key="1">
    <citation type="journal article" date="2021" name="Open Biol.">
        <title>Shared evolutionary footprints suggest mitochondrial oxidative damage underlies multiple complex I losses in fungi.</title>
        <authorList>
            <person name="Schikora-Tamarit M.A."/>
            <person name="Marcet-Houben M."/>
            <person name="Nosek J."/>
            <person name="Gabaldon T."/>
        </authorList>
    </citation>
    <scope>NUCLEOTIDE SEQUENCE</scope>
    <source>
        <strain evidence="7">CBS6075</strain>
    </source>
</reference>
<dbReference type="GO" id="GO:1902929">
    <property type="term" value="C:plasma membrane of growing cell tip"/>
    <property type="evidence" value="ECO:0007669"/>
    <property type="project" value="TreeGrafter"/>
</dbReference>
<dbReference type="Pfam" id="PF12768">
    <property type="entry name" value="Rax2"/>
    <property type="match status" value="1"/>
</dbReference>
<sequence>MTFSMRLSHLLIPQMLQWMQASYGAVFDTTPLDQPSILEPVFFYGQFDSISNYSDVTKYNLTTGNRGIWALSAHNDSIVELKNTDASNVFSLDNSSFIYLEDGQPYIYNVDSKNTTELENWEDVEGTVNSVLLDDNLIYLGGDLSYNNYTGVVVYNRSNNTLSNTPFEGLNGTVNSIIHSNNNSIIFGGQFDSIGNSRLLSTNSTNSTIVDPDQLISLKYAQISSSSDSDPNSIVCPSESSEWLAQKHDTWSAELPNSVQPSKIRLYNLPGDDGVSLFRITTSPANGIMNLSYIDPQSLETSYCDAWCPLLPNSNLSSSLSDHVGEIQDNSYTTESNVSAGWVGFGANYQEFVFVNGIQVDQISVQVLDNYGNQAGLAGLELFQYGTTIYANNSLNEPTCSSTGSYSSASSLGDADWKSSDGYLTTTVSSSDIDGQGTQYDLNITYSGEYMVYLYTPGCLEDNTCDSRGVVNASFYDGTGMLSTKSIYQTNNEMKYDIIYSGYVDMESGSQPYLRVALESALYSDEVTLVSQSVYIQFVSLEVKQTNKVKLNGLFEYHPGSKGPFGDSSIDMIGSNLTENANITGLDIVNSTLYIAGDFSSDYGDNFVGVDLDDVEFKDITDNEQPISQLIALSNISLVVADDDSLDLYNGSFHELETFSHPFTASSFAYNSSQYVSVSSQGNTSVYDYTTHSWRTFDLAEFNISKTAEQNDVTYAVGEIVKYDSQAIDIAQIGNGTFAGVDIIKSGNVHSGLYVNKSLILGGKFTTTDGKDNLVFVNGSTPDIDFSNDSAVRLIYSYKDLILAAFDGTATINGSSGSGLLGYNLTSKSTYFLPSKLNGKILALSANPKDNSIVVGGNFTSDDCDYLCFFSPGNKTFSKPKNPVSGEVTHLQYLDTLQILASGSFSNSSFAVLNLNSTSVEPADRLDNVQLPNNIQRFAVAGKTLQDPIVVMSPTSLGYVNGSSYKSLDTDFESNSSFSDIELVNSSSSFLNKQVLLVSGELLSSEFGKAHVAAYNGHSWTPLVISGQSLNSSNANVTGLVKSFTAINYATNTTKTNTTTTSTPTSSPTSSSSPRKSPNKQHLTTGQVAGVGLALSVGTMLLLTAAGAGLYYVTNRSTRSAPLQSRVGEDKMVQAVPPNEVINNMDKAKVS</sequence>
<gene>
    <name evidence="7" type="ORF">OGAPHI_001918</name>
</gene>
<dbReference type="GO" id="GO:0000282">
    <property type="term" value="P:cellular bud site selection"/>
    <property type="evidence" value="ECO:0007669"/>
    <property type="project" value="TreeGrafter"/>
</dbReference>
<dbReference type="Proteomes" id="UP000769157">
    <property type="component" value="Unassembled WGS sequence"/>
</dbReference>
<organism evidence="7 8">
    <name type="scientific">Ogataea philodendri</name>
    <dbReference type="NCBI Taxonomy" id="1378263"/>
    <lineage>
        <taxon>Eukaryota</taxon>
        <taxon>Fungi</taxon>
        <taxon>Dikarya</taxon>
        <taxon>Ascomycota</taxon>
        <taxon>Saccharomycotina</taxon>
        <taxon>Pichiomycetes</taxon>
        <taxon>Pichiales</taxon>
        <taxon>Pichiaceae</taxon>
        <taxon>Ogataea</taxon>
    </lineage>
</organism>
<keyword evidence="3" id="KW-0732">Signal</keyword>
<reference evidence="7" key="2">
    <citation type="submission" date="2021-01" db="EMBL/GenBank/DDBJ databases">
        <authorList>
            <person name="Schikora-Tamarit M.A."/>
        </authorList>
    </citation>
    <scope>NUCLEOTIDE SEQUENCE</scope>
    <source>
        <strain evidence="7">CBS6075</strain>
    </source>
</reference>
<feature type="transmembrane region" description="Helical" evidence="2">
    <location>
        <begin position="1088"/>
        <end position="1113"/>
    </location>
</feature>
<dbReference type="EMBL" id="JAEUBE010000158">
    <property type="protein sequence ID" value="KAH3668164.1"/>
    <property type="molecule type" value="Genomic_DNA"/>
</dbReference>
<evidence type="ECO:0008006" key="9">
    <source>
        <dbReference type="Google" id="ProtNLM"/>
    </source>
</evidence>
<dbReference type="InterPro" id="IPR048265">
    <property type="entry name" value="Rax2-like_third"/>
</dbReference>
<keyword evidence="2" id="KW-1133">Transmembrane helix</keyword>
<dbReference type="InterPro" id="IPR048266">
    <property type="entry name" value="Rax2-like_second"/>
</dbReference>